<feature type="region of interest" description="Disordered" evidence="2">
    <location>
        <begin position="127"/>
        <end position="151"/>
    </location>
</feature>
<evidence type="ECO:0000256" key="2">
    <source>
        <dbReference type="SAM" id="MobiDB-lite"/>
    </source>
</evidence>
<feature type="coiled-coil region" evidence="1">
    <location>
        <begin position="59"/>
        <end position="100"/>
    </location>
</feature>
<dbReference type="EMBL" id="CAWUON010000004">
    <property type="protein sequence ID" value="CAK7263733.1"/>
    <property type="molecule type" value="Genomic_DNA"/>
</dbReference>
<dbReference type="PANTHER" id="PTHR37012:SF2">
    <property type="entry name" value="BZIP DOMAIN-CONTAINING PROTEIN-RELATED"/>
    <property type="match status" value="1"/>
</dbReference>
<feature type="compositionally biased region" description="Polar residues" evidence="2">
    <location>
        <begin position="261"/>
        <end position="281"/>
    </location>
</feature>
<sequence length="609" mass="67118">MTASAPEYQRRATGDAENMDADLQMRPVKTDGRTSTRASSRAAANLSMERLYRKRAIDRENQRVLRQKNKARLVELEAEVRSLSEQLARVEADRATAAERTLTSSSTLDTIISSLQSLQVSLASVAASSSAGSEGRRTPESLSSARQGTASISPPAAFAQGFAYEDRPMTGTEQPSTRSYQQAHYGDPSTRNRERLDVLSVHALPTAQDDSPQQEDVLSREVDLLTQSLPLFARDAPSQMHDDYKQVRFPVRPSSVAIPSHTPSPKQLHSQPYPSSQTQLQPLRPLRPSRHPTDKPDHDVHDESKSAPRSPPGHIKMQASPPAVVGEGWHDDPAVAYMARVEANQLRDKSPIWAATPAYVPPTTNVDRLTLHILQRQKTHHNGKRQNSNTVPEPTAAASSPFVTAAAASAAASPAAPSHLDDSTHAHFPSVISLLNPVLREPHEPQLPAVSISADHVTGPLTVFTTPEKLALLYVTRIYTRWLIAPTRQHYDSIPEFFRPTASQLIVPHPVWIDTLGWPRARERLINHFDYTRYPEFASIISESFSISWPHDALEGILEDGAGGGDIMTRAFVQHVREPRNWTVGPELVEAFPILDGAVNVRGRLPVSL</sequence>
<accession>A0ABP0D693</accession>
<dbReference type="PANTHER" id="PTHR37012">
    <property type="entry name" value="B-ZIP TRANSCRIPTION FACTOR (EUROFUNG)-RELATED"/>
    <property type="match status" value="1"/>
</dbReference>
<dbReference type="CDD" id="cd14688">
    <property type="entry name" value="bZIP_YAP"/>
    <property type="match status" value="1"/>
</dbReference>
<feature type="region of interest" description="Disordered" evidence="2">
    <location>
        <begin position="255"/>
        <end position="328"/>
    </location>
</feature>
<reference evidence="3 4" key="1">
    <citation type="submission" date="2024-01" db="EMBL/GenBank/DDBJ databases">
        <authorList>
            <person name="Allen C."/>
            <person name="Tagirdzhanova G."/>
        </authorList>
    </citation>
    <scope>NUCLEOTIDE SEQUENCE [LARGE SCALE GENOMIC DNA]</scope>
    <source>
        <strain evidence="3 4">CBS 119000</strain>
    </source>
</reference>
<evidence type="ECO:0000313" key="4">
    <source>
        <dbReference type="Proteomes" id="UP001642502"/>
    </source>
</evidence>
<name>A0ABP0D693_9PEZI</name>
<feature type="compositionally biased region" description="Basic and acidic residues" evidence="2">
    <location>
        <begin position="291"/>
        <end position="306"/>
    </location>
</feature>
<feature type="compositionally biased region" description="Polar residues" evidence="2">
    <location>
        <begin position="140"/>
        <end position="151"/>
    </location>
</feature>
<feature type="region of interest" description="Disordered" evidence="2">
    <location>
        <begin position="167"/>
        <end position="192"/>
    </location>
</feature>
<feature type="region of interest" description="Disordered" evidence="2">
    <location>
        <begin position="377"/>
        <end position="397"/>
    </location>
</feature>
<organism evidence="3 4">
    <name type="scientific">Sporothrix epigloea</name>
    <dbReference type="NCBI Taxonomy" id="1892477"/>
    <lineage>
        <taxon>Eukaryota</taxon>
        <taxon>Fungi</taxon>
        <taxon>Dikarya</taxon>
        <taxon>Ascomycota</taxon>
        <taxon>Pezizomycotina</taxon>
        <taxon>Sordariomycetes</taxon>
        <taxon>Sordariomycetidae</taxon>
        <taxon>Ophiostomatales</taxon>
        <taxon>Ophiostomataceae</taxon>
        <taxon>Sporothrix</taxon>
    </lineage>
</organism>
<dbReference type="Pfam" id="PF11905">
    <property type="entry name" value="DUF3425"/>
    <property type="match status" value="1"/>
</dbReference>
<evidence type="ECO:0000313" key="3">
    <source>
        <dbReference type="EMBL" id="CAK7263733.1"/>
    </source>
</evidence>
<feature type="region of interest" description="Disordered" evidence="2">
    <location>
        <begin position="1"/>
        <end position="43"/>
    </location>
</feature>
<keyword evidence="1" id="KW-0175">Coiled coil</keyword>
<evidence type="ECO:0000256" key="1">
    <source>
        <dbReference type="SAM" id="Coils"/>
    </source>
</evidence>
<evidence type="ECO:0008006" key="5">
    <source>
        <dbReference type="Google" id="ProtNLM"/>
    </source>
</evidence>
<feature type="compositionally biased region" description="Polar residues" evidence="2">
    <location>
        <begin position="171"/>
        <end position="182"/>
    </location>
</feature>
<protein>
    <recommendedName>
        <fullName evidence="5">BZIP transcription factor</fullName>
    </recommendedName>
</protein>
<keyword evidence="4" id="KW-1185">Reference proteome</keyword>
<proteinExistence type="predicted"/>
<gene>
    <name evidence="3" type="ORF">SEPCBS119000_000633</name>
</gene>
<dbReference type="InterPro" id="IPR021833">
    <property type="entry name" value="DUF3425"/>
</dbReference>
<dbReference type="Proteomes" id="UP001642502">
    <property type="component" value="Unassembled WGS sequence"/>
</dbReference>
<comment type="caution">
    <text evidence="3">The sequence shown here is derived from an EMBL/GenBank/DDBJ whole genome shotgun (WGS) entry which is preliminary data.</text>
</comment>